<evidence type="ECO:0000313" key="3">
    <source>
        <dbReference type="Proteomes" id="UP001642540"/>
    </source>
</evidence>
<name>A0ABP1R8Z7_9HEXA</name>
<protein>
    <submittedName>
        <fullName evidence="2">Uncharacterized protein</fullName>
    </submittedName>
</protein>
<sequence>MGCSLSKYCNSDDTVEPTTVDLSEDKMPANGLTYDDLGTTNGMAPMKIVELMPHETESDISEIMFVDAGSESESEESISEKNYQQETEFGAEVKTVSQEGAEKEEIPLEN</sequence>
<gene>
    <name evidence="2" type="ORF">ODALV1_LOCUS18983</name>
</gene>
<accession>A0ABP1R8Z7</accession>
<dbReference type="Proteomes" id="UP001642540">
    <property type="component" value="Unassembled WGS sequence"/>
</dbReference>
<keyword evidence="3" id="KW-1185">Reference proteome</keyword>
<proteinExistence type="predicted"/>
<comment type="caution">
    <text evidence="2">The sequence shown here is derived from an EMBL/GenBank/DDBJ whole genome shotgun (WGS) entry which is preliminary data.</text>
</comment>
<organism evidence="2 3">
    <name type="scientific">Orchesella dallaii</name>
    <dbReference type="NCBI Taxonomy" id="48710"/>
    <lineage>
        <taxon>Eukaryota</taxon>
        <taxon>Metazoa</taxon>
        <taxon>Ecdysozoa</taxon>
        <taxon>Arthropoda</taxon>
        <taxon>Hexapoda</taxon>
        <taxon>Collembola</taxon>
        <taxon>Entomobryomorpha</taxon>
        <taxon>Entomobryoidea</taxon>
        <taxon>Orchesellidae</taxon>
        <taxon>Orchesellinae</taxon>
        <taxon>Orchesella</taxon>
    </lineage>
</organism>
<feature type="region of interest" description="Disordered" evidence="1">
    <location>
        <begin position="68"/>
        <end position="87"/>
    </location>
</feature>
<evidence type="ECO:0000256" key="1">
    <source>
        <dbReference type="SAM" id="MobiDB-lite"/>
    </source>
</evidence>
<reference evidence="2 3" key="1">
    <citation type="submission" date="2024-08" db="EMBL/GenBank/DDBJ databases">
        <authorList>
            <person name="Cucini C."/>
            <person name="Frati F."/>
        </authorList>
    </citation>
    <scope>NUCLEOTIDE SEQUENCE [LARGE SCALE GENOMIC DNA]</scope>
</reference>
<evidence type="ECO:0000313" key="2">
    <source>
        <dbReference type="EMBL" id="CAL8120437.1"/>
    </source>
</evidence>
<dbReference type="EMBL" id="CAXLJM020000062">
    <property type="protein sequence ID" value="CAL8120437.1"/>
    <property type="molecule type" value="Genomic_DNA"/>
</dbReference>